<dbReference type="PANTHER" id="PTHR24198">
    <property type="entry name" value="ANKYRIN REPEAT AND PROTEIN KINASE DOMAIN-CONTAINING PROTEIN"/>
    <property type="match status" value="1"/>
</dbReference>
<feature type="repeat" description="ANK" evidence="3">
    <location>
        <begin position="98"/>
        <end position="130"/>
    </location>
</feature>
<proteinExistence type="predicted"/>
<dbReference type="PANTHER" id="PTHR24198:SF165">
    <property type="entry name" value="ANKYRIN REPEAT-CONTAINING PROTEIN-RELATED"/>
    <property type="match status" value="1"/>
</dbReference>
<evidence type="ECO:0000256" key="3">
    <source>
        <dbReference type="PROSITE-ProRule" id="PRU00023"/>
    </source>
</evidence>
<evidence type="ECO:0000313" key="5">
    <source>
        <dbReference type="Proteomes" id="UP001153712"/>
    </source>
</evidence>
<keyword evidence="5" id="KW-1185">Reference proteome</keyword>
<sequence length="200" mass="22507">MLEGMNDERFLVSGWEDDLNDIDVSRNPEELSEKNFMLACENGNLDQVTRLIEENPKLINSTDKDKYTPLHRACYSNHVNIVEYLLEKGANIAAETEMSWQPLHSCCQWNNVKCAAALIRHGADVNAKSDGGQTPLHIAATHGASYEMVQMLLMHPYIDPYIKNVNGETPKDIATRSSRFYNILEMADPLLDTESAGNLH</sequence>
<keyword evidence="2 3" id="KW-0040">ANK repeat</keyword>
<dbReference type="SMART" id="SM00248">
    <property type="entry name" value="ANK"/>
    <property type="match status" value="4"/>
</dbReference>
<dbReference type="OrthoDB" id="19174at2759"/>
<dbReference type="PROSITE" id="PS50297">
    <property type="entry name" value="ANK_REP_REGION"/>
    <property type="match status" value="2"/>
</dbReference>
<dbReference type="Proteomes" id="UP001153712">
    <property type="component" value="Chromosome 1"/>
</dbReference>
<dbReference type="InterPro" id="IPR002110">
    <property type="entry name" value="Ankyrin_rpt"/>
</dbReference>
<evidence type="ECO:0000256" key="2">
    <source>
        <dbReference type="ARBA" id="ARBA00023043"/>
    </source>
</evidence>
<dbReference type="Pfam" id="PF12796">
    <property type="entry name" value="Ank_2"/>
    <property type="match status" value="1"/>
</dbReference>
<keyword evidence="1" id="KW-0677">Repeat</keyword>
<dbReference type="PRINTS" id="PR01415">
    <property type="entry name" value="ANKYRIN"/>
</dbReference>
<dbReference type="PROSITE" id="PS50088">
    <property type="entry name" value="ANK_REPEAT"/>
    <property type="match status" value="3"/>
</dbReference>
<dbReference type="InterPro" id="IPR036770">
    <property type="entry name" value="Ankyrin_rpt-contain_sf"/>
</dbReference>
<gene>
    <name evidence="4" type="ORF">PHYEVI_LOCUS950</name>
</gene>
<protein>
    <recommendedName>
        <fullName evidence="6">Ankyrin repeat domain-containing protein 49</fullName>
    </recommendedName>
</protein>
<dbReference type="SUPFAM" id="SSF48403">
    <property type="entry name" value="Ankyrin repeat"/>
    <property type="match status" value="1"/>
</dbReference>
<dbReference type="Gene3D" id="1.25.40.20">
    <property type="entry name" value="Ankyrin repeat-containing domain"/>
    <property type="match status" value="1"/>
</dbReference>
<name>A0A9N9XM92_PHYSR</name>
<accession>A0A9N9XM92</accession>
<feature type="repeat" description="ANK" evidence="3">
    <location>
        <begin position="65"/>
        <end position="97"/>
    </location>
</feature>
<dbReference type="Pfam" id="PF00023">
    <property type="entry name" value="Ank"/>
    <property type="match status" value="1"/>
</dbReference>
<dbReference type="AlphaFoldDB" id="A0A9N9XM92"/>
<organism evidence="4 5">
    <name type="scientific">Phyllotreta striolata</name>
    <name type="common">Striped flea beetle</name>
    <name type="synonym">Crioceris striolata</name>
    <dbReference type="NCBI Taxonomy" id="444603"/>
    <lineage>
        <taxon>Eukaryota</taxon>
        <taxon>Metazoa</taxon>
        <taxon>Ecdysozoa</taxon>
        <taxon>Arthropoda</taxon>
        <taxon>Hexapoda</taxon>
        <taxon>Insecta</taxon>
        <taxon>Pterygota</taxon>
        <taxon>Neoptera</taxon>
        <taxon>Endopterygota</taxon>
        <taxon>Coleoptera</taxon>
        <taxon>Polyphaga</taxon>
        <taxon>Cucujiformia</taxon>
        <taxon>Chrysomeloidea</taxon>
        <taxon>Chrysomelidae</taxon>
        <taxon>Galerucinae</taxon>
        <taxon>Alticini</taxon>
        <taxon>Phyllotreta</taxon>
    </lineage>
</organism>
<evidence type="ECO:0008006" key="6">
    <source>
        <dbReference type="Google" id="ProtNLM"/>
    </source>
</evidence>
<reference evidence="4" key="1">
    <citation type="submission" date="2022-01" db="EMBL/GenBank/DDBJ databases">
        <authorList>
            <person name="King R."/>
        </authorList>
    </citation>
    <scope>NUCLEOTIDE SEQUENCE</scope>
</reference>
<evidence type="ECO:0000256" key="1">
    <source>
        <dbReference type="ARBA" id="ARBA00022737"/>
    </source>
</evidence>
<feature type="repeat" description="ANK" evidence="3">
    <location>
        <begin position="131"/>
        <end position="153"/>
    </location>
</feature>
<evidence type="ECO:0000313" key="4">
    <source>
        <dbReference type="EMBL" id="CAG9854488.1"/>
    </source>
</evidence>
<dbReference type="EMBL" id="OU900094">
    <property type="protein sequence ID" value="CAG9854488.1"/>
    <property type="molecule type" value="Genomic_DNA"/>
</dbReference>